<dbReference type="Pfam" id="PF00932">
    <property type="entry name" value="LTD"/>
    <property type="match status" value="1"/>
</dbReference>
<sequence length="192" mass="21242">MSPVLPLLTSYRSRLQLSPSPSQSAAVSRTHEERHKLRGRKRKQEGPTGSSPASKMGSLEREGESAPVRLSEVDEGGRFIRLQNHSHTEQQLGGWVVRRIYPDMGNISFEIPSPCVLDGGQTLTIWASGFEEEAHSDDLILEDHTSWGPATDAKILIFNPQQKVPVRHGPGRGDVTLSQFTPNIQTMVRTPV</sequence>
<dbReference type="GO" id="GO:0007097">
    <property type="term" value="P:nuclear migration"/>
    <property type="evidence" value="ECO:0007669"/>
    <property type="project" value="TreeGrafter"/>
</dbReference>
<dbReference type="SUPFAM" id="SSF74853">
    <property type="entry name" value="Lamin A/C globular tail domain"/>
    <property type="match status" value="1"/>
</dbReference>
<evidence type="ECO:0000313" key="5">
    <source>
        <dbReference type="Proteomes" id="UP001497482"/>
    </source>
</evidence>
<dbReference type="AlphaFoldDB" id="A0AAV2LT72"/>
<evidence type="ECO:0000256" key="2">
    <source>
        <dbReference type="SAM" id="MobiDB-lite"/>
    </source>
</evidence>
<evidence type="ECO:0000256" key="1">
    <source>
        <dbReference type="ARBA" id="ARBA00023054"/>
    </source>
</evidence>
<evidence type="ECO:0000259" key="3">
    <source>
        <dbReference type="PROSITE" id="PS51841"/>
    </source>
</evidence>
<dbReference type="GO" id="GO:0006998">
    <property type="term" value="P:nuclear envelope organization"/>
    <property type="evidence" value="ECO:0007669"/>
    <property type="project" value="TreeGrafter"/>
</dbReference>
<feature type="compositionally biased region" description="Low complexity" evidence="2">
    <location>
        <begin position="12"/>
        <end position="26"/>
    </location>
</feature>
<reference evidence="4 5" key="1">
    <citation type="submission" date="2024-04" db="EMBL/GenBank/DDBJ databases">
        <authorList>
            <person name="Waldvogel A.-M."/>
            <person name="Schoenle A."/>
        </authorList>
    </citation>
    <scope>NUCLEOTIDE SEQUENCE [LARGE SCALE GENOMIC DNA]</scope>
</reference>
<dbReference type="InterPro" id="IPR001322">
    <property type="entry name" value="Lamin_tail_dom"/>
</dbReference>
<gene>
    <name evidence="4" type="ORF">KC01_LOCUS32059</name>
</gene>
<dbReference type="GO" id="GO:0005652">
    <property type="term" value="C:nuclear lamina"/>
    <property type="evidence" value="ECO:0007669"/>
    <property type="project" value="TreeGrafter"/>
</dbReference>
<dbReference type="GO" id="GO:0051664">
    <property type="term" value="P:nuclear pore localization"/>
    <property type="evidence" value="ECO:0007669"/>
    <property type="project" value="TreeGrafter"/>
</dbReference>
<dbReference type="PANTHER" id="PTHR45721:SF16">
    <property type="entry name" value="LAMIN-L(III)"/>
    <property type="match status" value="1"/>
</dbReference>
<dbReference type="GO" id="GO:0031507">
    <property type="term" value="P:heterochromatin formation"/>
    <property type="evidence" value="ECO:0007669"/>
    <property type="project" value="TreeGrafter"/>
</dbReference>
<dbReference type="InterPro" id="IPR036415">
    <property type="entry name" value="Lamin_tail_dom_sf"/>
</dbReference>
<keyword evidence="5" id="KW-1185">Reference proteome</keyword>
<protein>
    <recommendedName>
        <fullName evidence="3">LTD domain-containing protein</fullName>
    </recommendedName>
</protein>
<dbReference type="PANTHER" id="PTHR45721">
    <property type="entry name" value="LAMIN DM0-RELATED"/>
    <property type="match status" value="1"/>
</dbReference>
<feature type="domain" description="LTD" evidence="3">
    <location>
        <begin position="47"/>
        <end position="184"/>
    </location>
</feature>
<feature type="region of interest" description="Disordered" evidence="2">
    <location>
        <begin position="11"/>
        <end position="70"/>
    </location>
</feature>
<dbReference type="Gene3D" id="2.60.40.1260">
    <property type="entry name" value="Lamin Tail domain"/>
    <property type="match status" value="1"/>
</dbReference>
<organism evidence="4 5">
    <name type="scientific">Knipowitschia caucasica</name>
    <name type="common">Caucasian dwarf goby</name>
    <name type="synonym">Pomatoschistus caucasicus</name>
    <dbReference type="NCBI Taxonomy" id="637954"/>
    <lineage>
        <taxon>Eukaryota</taxon>
        <taxon>Metazoa</taxon>
        <taxon>Chordata</taxon>
        <taxon>Craniata</taxon>
        <taxon>Vertebrata</taxon>
        <taxon>Euteleostomi</taxon>
        <taxon>Actinopterygii</taxon>
        <taxon>Neopterygii</taxon>
        <taxon>Teleostei</taxon>
        <taxon>Neoteleostei</taxon>
        <taxon>Acanthomorphata</taxon>
        <taxon>Gobiaria</taxon>
        <taxon>Gobiiformes</taxon>
        <taxon>Gobioidei</taxon>
        <taxon>Gobiidae</taxon>
        <taxon>Gobiinae</taxon>
        <taxon>Knipowitschia</taxon>
    </lineage>
</organism>
<evidence type="ECO:0000313" key="4">
    <source>
        <dbReference type="EMBL" id="CAL1604568.1"/>
    </source>
</evidence>
<accession>A0AAV2LT72</accession>
<name>A0AAV2LT72_KNICA</name>
<dbReference type="PROSITE" id="PS51841">
    <property type="entry name" value="LTD"/>
    <property type="match status" value="1"/>
</dbReference>
<dbReference type="Proteomes" id="UP001497482">
    <property type="component" value="Chromosome 4"/>
</dbReference>
<keyword evidence="1" id="KW-0175">Coiled coil</keyword>
<dbReference type="GO" id="GO:0005200">
    <property type="term" value="F:structural constituent of cytoskeleton"/>
    <property type="evidence" value="ECO:0007669"/>
    <property type="project" value="TreeGrafter"/>
</dbReference>
<dbReference type="GO" id="GO:0090435">
    <property type="term" value="P:protein localization to nuclear envelope"/>
    <property type="evidence" value="ECO:0007669"/>
    <property type="project" value="TreeGrafter"/>
</dbReference>
<proteinExistence type="predicted"/>
<dbReference type="EMBL" id="OZ035826">
    <property type="protein sequence ID" value="CAL1604568.1"/>
    <property type="molecule type" value="Genomic_DNA"/>
</dbReference>